<dbReference type="PANTHER" id="PTHR28570">
    <property type="entry name" value="ASPARTYL AMINOPEPTIDASE"/>
    <property type="match status" value="1"/>
</dbReference>
<keyword evidence="7 9" id="KW-0862">Zinc</keyword>
<dbReference type="SUPFAM" id="SSF53187">
    <property type="entry name" value="Zn-dependent exopeptidases"/>
    <property type="match status" value="1"/>
</dbReference>
<evidence type="ECO:0000256" key="6">
    <source>
        <dbReference type="ARBA" id="ARBA00022801"/>
    </source>
</evidence>
<dbReference type="EMBL" id="KV424025">
    <property type="protein sequence ID" value="KZT53919.1"/>
    <property type="molecule type" value="Genomic_DNA"/>
</dbReference>
<organism evidence="10 11">
    <name type="scientific">Calocera cornea HHB12733</name>
    <dbReference type="NCBI Taxonomy" id="1353952"/>
    <lineage>
        <taxon>Eukaryota</taxon>
        <taxon>Fungi</taxon>
        <taxon>Dikarya</taxon>
        <taxon>Basidiomycota</taxon>
        <taxon>Agaricomycotina</taxon>
        <taxon>Dacrymycetes</taxon>
        <taxon>Dacrymycetales</taxon>
        <taxon>Dacrymycetaceae</taxon>
        <taxon>Calocera</taxon>
    </lineage>
</organism>
<evidence type="ECO:0000256" key="7">
    <source>
        <dbReference type="ARBA" id="ARBA00022833"/>
    </source>
</evidence>
<sequence length="496" mass="53622">MGGGQPTKDFREDDVVSLDEDAVPEYAEEFCTFIDECVTTYHACEFFKRELTQAGYVEIKERESWVPTLKAGGKYFVTRNTSSIIAFAIGEQYSPGNGFALITSHIDALCMKVKPVSRANKDGFDRIAVAPYAGGGASQSFDGSFSTWWDRDLGLGGRVLIKGGDGKILQKLVCLPKPVARIPSLAAHFGEPAKGPFNYEINMVPITGLTAAGTEEAVPTTMGKQHSTRLLKAVAKELGVSVLDIVDFDLELFDKTPCCLLGFDSEFISAPRIDDKLCSFAAMTALINATSDDSFLGKSGIVSIVGCFDMEEVGSALRAGAKSNFMQTVMERIVEAQIGAEGDDVSPYTTELFGITAANSFMISADVNHAYNPDFDGIYLEGAKPMLNKGVVIACDPNAHFTTTAPSIAFARTVAELSEVETQLFQIRNDSRSGGTVGPMLSERLGVPAIDLSICQLSMHSIRAMTGAKDPGFGIKYLEGFFRHYQTVFGIVQQDY</sequence>
<comment type="cofactor">
    <cofactor evidence="1">
        <name>Zn(2+)</name>
        <dbReference type="ChEBI" id="CHEBI:29105"/>
    </cofactor>
</comment>
<dbReference type="Pfam" id="PF02127">
    <property type="entry name" value="Peptidase_M18"/>
    <property type="match status" value="1"/>
</dbReference>
<dbReference type="Gene3D" id="3.40.630.10">
    <property type="entry name" value="Zn peptidases"/>
    <property type="match status" value="1"/>
</dbReference>
<dbReference type="GO" id="GO:0006508">
    <property type="term" value="P:proteolysis"/>
    <property type="evidence" value="ECO:0007669"/>
    <property type="project" value="UniProtKB-KW"/>
</dbReference>
<keyword evidence="8 9" id="KW-0482">Metalloprotease</keyword>
<dbReference type="GO" id="GO:0008270">
    <property type="term" value="F:zinc ion binding"/>
    <property type="evidence" value="ECO:0007669"/>
    <property type="project" value="InterPro"/>
</dbReference>
<evidence type="ECO:0000256" key="9">
    <source>
        <dbReference type="RuleBase" id="RU004386"/>
    </source>
</evidence>
<accession>A0A165E1M3</accession>
<dbReference type="GO" id="GO:0070006">
    <property type="term" value="F:metalloaminopeptidase activity"/>
    <property type="evidence" value="ECO:0007669"/>
    <property type="project" value="TreeGrafter"/>
</dbReference>
<dbReference type="Proteomes" id="UP000076842">
    <property type="component" value="Unassembled WGS sequence"/>
</dbReference>
<dbReference type="STRING" id="1353952.A0A165E1M3"/>
<dbReference type="InterPro" id="IPR023358">
    <property type="entry name" value="Peptidase_M18_dom2"/>
</dbReference>
<keyword evidence="4 9" id="KW-0645">Protease</keyword>
<keyword evidence="5 9" id="KW-0479">Metal-binding</keyword>
<dbReference type="Gene3D" id="2.30.250.10">
    <property type="entry name" value="Aminopeptidase i, Domain 2"/>
    <property type="match status" value="1"/>
</dbReference>
<evidence type="ECO:0000256" key="1">
    <source>
        <dbReference type="ARBA" id="ARBA00001947"/>
    </source>
</evidence>
<keyword evidence="11" id="KW-1185">Reference proteome</keyword>
<evidence type="ECO:0000256" key="2">
    <source>
        <dbReference type="ARBA" id="ARBA00008290"/>
    </source>
</evidence>
<protein>
    <submittedName>
        <fullName evidence="10">Putative vacuolar aspartyl aminopeptidase Lap4</fullName>
    </submittedName>
</protein>
<proteinExistence type="inferred from homology"/>
<comment type="similarity">
    <text evidence="2 9">Belongs to the peptidase M18 family.</text>
</comment>
<dbReference type="AlphaFoldDB" id="A0A165E1M3"/>
<name>A0A165E1M3_9BASI</name>
<keyword evidence="3 9" id="KW-0031">Aminopeptidase</keyword>
<evidence type="ECO:0000256" key="3">
    <source>
        <dbReference type="ARBA" id="ARBA00022438"/>
    </source>
</evidence>
<dbReference type="PANTHER" id="PTHR28570:SF4">
    <property type="entry name" value="VACUOLAR AMINOPEPTIDASE 1"/>
    <property type="match status" value="1"/>
</dbReference>
<dbReference type="OrthoDB" id="9880441at2759"/>
<dbReference type="CDD" id="cd05658">
    <property type="entry name" value="M18_DAP"/>
    <property type="match status" value="1"/>
</dbReference>
<gene>
    <name evidence="10" type="ORF">CALCODRAFT_500455</name>
</gene>
<reference evidence="10 11" key="1">
    <citation type="journal article" date="2016" name="Mol. Biol. Evol.">
        <title>Comparative Genomics of Early-Diverging Mushroom-Forming Fungi Provides Insights into the Origins of Lignocellulose Decay Capabilities.</title>
        <authorList>
            <person name="Nagy L.G."/>
            <person name="Riley R."/>
            <person name="Tritt A."/>
            <person name="Adam C."/>
            <person name="Daum C."/>
            <person name="Floudas D."/>
            <person name="Sun H."/>
            <person name="Yadav J.S."/>
            <person name="Pangilinan J."/>
            <person name="Larsson K.H."/>
            <person name="Matsuura K."/>
            <person name="Barry K."/>
            <person name="Labutti K."/>
            <person name="Kuo R."/>
            <person name="Ohm R.A."/>
            <person name="Bhattacharya S.S."/>
            <person name="Shirouzu T."/>
            <person name="Yoshinaga Y."/>
            <person name="Martin F.M."/>
            <person name="Grigoriev I.V."/>
            <person name="Hibbett D.S."/>
        </authorList>
    </citation>
    <scope>NUCLEOTIDE SEQUENCE [LARGE SCALE GENOMIC DNA]</scope>
    <source>
        <strain evidence="10 11">HHB12733</strain>
    </source>
</reference>
<evidence type="ECO:0000313" key="10">
    <source>
        <dbReference type="EMBL" id="KZT53919.1"/>
    </source>
</evidence>
<dbReference type="GO" id="GO:0000324">
    <property type="term" value="C:fungal-type vacuole"/>
    <property type="evidence" value="ECO:0007669"/>
    <property type="project" value="TreeGrafter"/>
</dbReference>
<keyword evidence="6 9" id="KW-0378">Hydrolase</keyword>
<dbReference type="InterPro" id="IPR001948">
    <property type="entry name" value="Peptidase_M18"/>
</dbReference>
<dbReference type="InParanoid" id="A0A165E1M3"/>
<dbReference type="SUPFAM" id="SSF101821">
    <property type="entry name" value="Aminopeptidase/glucanase lid domain"/>
    <property type="match status" value="1"/>
</dbReference>
<evidence type="ECO:0000256" key="5">
    <source>
        <dbReference type="ARBA" id="ARBA00022723"/>
    </source>
</evidence>
<evidence type="ECO:0000256" key="4">
    <source>
        <dbReference type="ARBA" id="ARBA00022670"/>
    </source>
</evidence>
<evidence type="ECO:0000256" key="8">
    <source>
        <dbReference type="ARBA" id="ARBA00023049"/>
    </source>
</evidence>
<evidence type="ECO:0000313" key="11">
    <source>
        <dbReference type="Proteomes" id="UP000076842"/>
    </source>
</evidence>
<dbReference type="PRINTS" id="PR00932">
    <property type="entry name" value="AMINO1PTASE"/>
</dbReference>